<evidence type="ECO:0000256" key="2">
    <source>
        <dbReference type="PROSITE-ProRule" id="PRU00703"/>
    </source>
</evidence>
<evidence type="ECO:0000313" key="5">
    <source>
        <dbReference type="Proteomes" id="UP000186819"/>
    </source>
</evidence>
<proteinExistence type="predicted"/>
<dbReference type="InterPro" id="IPR046342">
    <property type="entry name" value="CBS_dom_sf"/>
</dbReference>
<sequence>MPYRPIHQVIGQRPFPTVSPGSTIRNSSIIMREMKSSAVLVVGKGKLLGILTERDIVFRVVAMGLDPAATSVETIMTTQVQTIHEDKPFGHALHLMYEGGFRHMPVVDDKGTPVGLLAAHDALDMDGLQLEHDLVRREEIAVIL</sequence>
<dbReference type="InterPro" id="IPR000644">
    <property type="entry name" value="CBS_dom"/>
</dbReference>
<evidence type="ECO:0000259" key="3">
    <source>
        <dbReference type="PROSITE" id="PS51371"/>
    </source>
</evidence>
<dbReference type="Pfam" id="PF00571">
    <property type="entry name" value="CBS"/>
    <property type="match status" value="2"/>
</dbReference>
<dbReference type="STRING" id="34027.SAMN05421829_102373"/>
<dbReference type="EMBL" id="FTMD01000002">
    <property type="protein sequence ID" value="SIQ12346.1"/>
    <property type="molecule type" value="Genomic_DNA"/>
</dbReference>
<feature type="domain" description="CBS" evidence="3">
    <location>
        <begin position="76"/>
        <end position="134"/>
    </location>
</feature>
<dbReference type="OrthoDB" id="9807125at2"/>
<dbReference type="InterPro" id="IPR051462">
    <property type="entry name" value="CBS_domain-containing"/>
</dbReference>
<organism evidence="4 5">
    <name type="scientific">Aromatoleum tolulyticum</name>
    <dbReference type="NCBI Taxonomy" id="34027"/>
    <lineage>
        <taxon>Bacteria</taxon>
        <taxon>Pseudomonadati</taxon>
        <taxon>Pseudomonadota</taxon>
        <taxon>Betaproteobacteria</taxon>
        <taxon>Rhodocyclales</taxon>
        <taxon>Rhodocyclaceae</taxon>
        <taxon>Aromatoleum</taxon>
    </lineage>
</organism>
<keyword evidence="2" id="KW-0129">CBS domain</keyword>
<name>A0A1N6Q7A6_9RHOO</name>
<dbReference type="PANTHER" id="PTHR48108:SF26">
    <property type="entry name" value="CBS DOMAIN-CONTAINING PROTEIN DDB_G0289609"/>
    <property type="match status" value="1"/>
</dbReference>
<dbReference type="PROSITE" id="PS51371">
    <property type="entry name" value="CBS"/>
    <property type="match status" value="2"/>
</dbReference>
<dbReference type="SMART" id="SM00116">
    <property type="entry name" value="CBS"/>
    <property type="match status" value="2"/>
</dbReference>
<dbReference type="PANTHER" id="PTHR48108">
    <property type="entry name" value="CBS DOMAIN-CONTAINING PROTEIN CBSX2, CHLOROPLASTIC"/>
    <property type="match status" value="1"/>
</dbReference>
<evidence type="ECO:0000256" key="1">
    <source>
        <dbReference type="ARBA" id="ARBA00022737"/>
    </source>
</evidence>
<dbReference type="SUPFAM" id="SSF54631">
    <property type="entry name" value="CBS-domain pair"/>
    <property type="match status" value="1"/>
</dbReference>
<reference evidence="5" key="1">
    <citation type="submission" date="2017-01" db="EMBL/GenBank/DDBJ databases">
        <authorList>
            <person name="Varghese N."/>
            <person name="Submissions S."/>
        </authorList>
    </citation>
    <scope>NUCLEOTIDE SEQUENCE [LARGE SCALE GENOMIC DNA]</scope>
    <source>
        <strain evidence="5">ATCC 51758</strain>
    </source>
</reference>
<feature type="domain" description="CBS" evidence="3">
    <location>
        <begin position="11"/>
        <end position="67"/>
    </location>
</feature>
<protein>
    <submittedName>
        <fullName evidence="4">CBS domain-containing protein</fullName>
    </submittedName>
</protein>
<gene>
    <name evidence="4" type="ORF">SAMN05421829_102373</name>
</gene>
<keyword evidence="1" id="KW-0677">Repeat</keyword>
<dbReference type="RefSeq" id="WP_076600873.1">
    <property type="nucleotide sequence ID" value="NZ_FTMD01000002.1"/>
</dbReference>
<dbReference type="Gene3D" id="3.10.580.10">
    <property type="entry name" value="CBS-domain"/>
    <property type="match status" value="1"/>
</dbReference>
<keyword evidence="5" id="KW-1185">Reference proteome</keyword>
<dbReference type="Proteomes" id="UP000186819">
    <property type="component" value="Unassembled WGS sequence"/>
</dbReference>
<accession>A0A1N6Q7A6</accession>
<evidence type="ECO:0000313" key="4">
    <source>
        <dbReference type="EMBL" id="SIQ12346.1"/>
    </source>
</evidence>
<dbReference type="AlphaFoldDB" id="A0A1N6Q7A6"/>